<evidence type="ECO:0000256" key="1">
    <source>
        <dbReference type="SAM" id="Phobius"/>
    </source>
</evidence>
<dbReference type="Proteomes" id="UP000813462">
    <property type="component" value="Unassembled WGS sequence"/>
</dbReference>
<dbReference type="AlphaFoldDB" id="A0A978VFW7"/>
<accession>A0A978VFW7</accession>
<gene>
    <name evidence="2" type="ORF">FEM48_Zijuj05G0165200</name>
</gene>
<proteinExistence type="predicted"/>
<keyword evidence="1" id="KW-0472">Membrane</keyword>
<organism evidence="2 3">
    <name type="scientific">Ziziphus jujuba var. spinosa</name>
    <dbReference type="NCBI Taxonomy" id="714518"/>
    <lineage>
        <taxon>Eukaryota</taxon>
        <taxon>Viridiplantae</taxon>
        <taxon>Streptophyta</taxon>
        <taxon>Embryophyta</taxon>
        <taxon>Tracheophyta</taxon>
        <taxon>Spermatophyta</taxon>
        <taxon>Magnoliopsida</taxon>
        <taxon>eudicotyledons</taxon>
        <taxon>Gunneridae</taxon>
        <taxon>Pentapetalae</taxon>
        <taxon>rosids</taxon>
        <taxon>fabids</taxon>
        <taxon>Rosales</taxon>
        <taxon>Rhamnaceae</taxon>
        <taxon>Paliureae</taxon>
        <taxon>Ziziphus</taxon>
    </lineage>
</organism>
<feature type="transmembrane region" description="Helical" evidence="1">
    <location>
        <begin position="64"/>
        <end position="86"/>
    </location>
</feature>
<keyword evidence="1" id="KW-0812">Transmembrane</keyword>
<dbReference type="Gene3D" id="1.20.1740.10">
    <property type="entry name" value="Amino acid/polyamine transporter I"/>
    <property type="match status" value="1"/>
</dbReference>
<sequence length="184" mass="19931">MSPPSSIFSSLPSSSSSAWPNPIFFPRSLLHFQSLRHPLLRLHWLRAVPTMAEETKNPTSDIPVGLVGSMTLTTLLYCLLVVTLCLMQPFHLGLFHCHRYLGELEGVVGVDNDVCEDELCTRVIESVGDGVLLSHDVDNGVEGESAAGDELVIGPIEWIPSKLLFCLGGGVECDSLKDAKDGSN</sequence>
<evidence type="ECO:0000313" key="2">
    <source>
        <dbReference type="EMBL" id="KAH7529256.1"/>
    </source>
</evidence>
<name>A0A978VFW7_ZIZJJ</name>
<protein>
    <submittedName>
        <fullName evidence="2">Uncharacterized protein</fullName>
    </submittedName>
</protein>
<evidence type="ECO:0000313" key="3">
    <source>
        <dbReference type="Proteomes" id="UP000813462"/>
    </source>
</evidence>
<keyword evidence="1" id="KW-1133">Transmembrane helix</keyword>
<dbReference type="EMBL" id="JAEACU010000005">
    <property type="protein sequence ID" value="KAH7529256.1"/>
    <property type="molecule type" value="Genomic_DNA"/>
</dbReference>
<comment type="caution">
    <text evidence="2">The sequence shown here is derived from an EMBL/GenBank/DDBJ whole genome shotgun (WGS) entry which is preliminary data.</text>
</comment>
<reference evidence="2" key="1">
    <citation type="journal article" date="2021" name="Front. Plant Sci.">
        <title>Chromosome-Scale Genome Assembly for Chinese Sour Jujube and Insights Into Its Genome Evolution and Domestication Signature.</title>
        <authorList>
            <person name="Shen L.-Y."/>
            <person name="Luo H."/>
            <person name="Wang X.-L."/>
            <person name="Wang X.-M."/>
            <person name="Qiu X.-J."/>
            <person name="Liu H."/>
            <person name="Zhou S.-S."/>
            <person name="Jia K.-H."/>
            <person name="Nie S."/>
            <person name="Bao Y.-T."/>
            <person name="Zhang R.-G."/>
            <person name="Yun Q.-Z."/>
            <person name="Chai Y.-H."/>
            <person name="Lu J.-Y."/>
            <person name="Li Y."/>
            <person name="Zhao S.-W."/>
            <person name="Mao J.-F."/>
            <person name="Jia S.-G."/>
            <person name="Mao Y.-M."/>
        </authorList>
    </citation>
    <scope>NUCLEOTIDE SEQUENCE</scope>
    <source>
        <strain evidence="2">AT0</strain>
        <tissue evidence="2">Leaf</tissue>
    </source>
</reference>